<evidence type="ECO:0000313" key="2">
    <source>
        <dbReference type="EMBL" id="CUM71898.1"/>
    </source>
</evidence>
<dbReference type="InterPro" id="IPR018488">
    <property type="entry name" value="cNMP-bd_CS"/>
</dbReference>
<reference evidence="2 5" key="1">
    <citation type="submission" date="2015-09" db="EMBL/GenBank/DDBJ databases">
        <authorList>
            <consortium name="Pathogen Informatics"/>
        </authorList>
    </citation>
    <scope>NUCLEOTIDE SEQUENCE [LARGE SCALE GENOMIC DNA]</scope>
    <source>
        <strain evidence="2 5">2789STDY5834959</strain>
    </source>
</reference>
<evidence type="ECO:0000313" key="6">
    <source>
        <dbReference type="Proteomes" id="UP001644750"/>
    </source>
</evidence>
<dbReference type="GO" id="GO:0003677">
    <property type="term" value="F:DNA binding"/>
    <property type="evidence" value="ECO:0007669"/>
    <property type="project" value="UniProtKB-KW"/>
</dbReference>
<dbReference type="Proteomes" id="UP001644750">
    <property type="component" value="Unassembled WGS sequence"/>
</dbReference>
<evidence type="ECO:0000313" key="5">
    <source>
        <dbReference type="Proteomes" id="UP000095553"/>
    </source>
</evidence>
<name>A0A173R355_ANAHA</name>
<keyword evidence="6" id="KW-1185">Reference proteome</keyword>
<sequence>METKQQFLEEINKVKGSKRDYLNKLFQYVSEAVIRAAVHKNVKKDEFIIRAGEPCDTVYIILKGDVAGVDYQKLGKVYYFMDFAKMYIVGDFEIFSEDTNYNVSICASKDSELLAIPASIYWKWIKHDENALLLRIKNIMTILTSEKASDRKYMFMSCKSVL</sequence>
<evidence type="ECO:0000313" key="3">
    <source>
        <dbReference type="EMBL" id="NSJ80059.1"/>
    </source>
</evidence>
<dbReference type="EMBL" id="CP132968">
    <property type="protein sequence ID" value="WMD16389.1"/>
    <property type="molecule type" value="Genomic_DNA"/>
</dbReference>
<evidence type="ECO:0000313" key="4">
    <source>
        <dbReference type="EMBL" id="WMD16389.1"/>
    </source>
</evidence>
<reference evidence="3 6" key="2">
    <citation type="journal article" date="2020" name="Cell Host Microbe">
        <title>Functional and Genomic Variation between Human-Derived Isolates of Lachnospiraceae Reveals Inter- and Intra-Species Diversity.</title>
        <authorList>
            <person name="Sorbara M.T."/>
            <person name="Littmann E.R."/>
            <person name="Fontana E."/>
            <person name="Moody T.U."/>
            <person name="Kohout C.E."/>
            <person name="Gjonbalaj M."/>
            <person name="Eaton V."/>
            <person name="Seok R."/>
            <person name="Leiner I.M."/>
            <person name="Pamer E.G."/>
        </authorList>
    </citation>
    <scope>NUCLEOTIDE SEQUENCE [LARGE SCALE GENOMIC DNA]</scope>
    <source>
        <strain evidence="3 6">MSK.14.57</strain>
    </source>
</reference>
<accession>A0A173R355</accession>
<dbReference type="RefSeq" id="WP_055072232.1">
    <property type="nucleotide sequence ID" value="NZ_CP132968.1"/>
</dbReference>
<dbReference type="Pfam" id="PF00027">
    <property type="entry name" value="cNMP_binding"/>
    <property type="match status" value="1"/>
</dbReference>
<proteinExistence type="predicted"/>
<dbReference type="PROSITE" id="PS50042">
    <property type="entry name" value="CNMP_BINDING_3"/>
    <property type="match status" value="1"/>
</dbReference>
<dbReference type="Proteomes" id="UP001243496">
    <property type="component" value="Chromosome"/>
</dbReference>
<feature type="domain" description="Cyclic nucleotide-binding" evidence="1">
    <location>
        <begin position="21"/>
        <end position="116"/>
    </location>
</feature>
<dbReference type="CDD" id="cd00038">
    <property type="entry name" value="CAP_ED"/>
    <property type="match status" value="1"/>
</dbReference>
<dbReference type="AlphaFoldDB" id="A0A173R355"/>
<reference evidence="3" key="3">
    <citation type="submission" date="2020-02" db="EMBL/GenBank/DDBJ databases">
        <authorList>
            <person name="Littmann E."/>
            <person name="Sorbara M."/>
        </authorList>
    </citation>
    <scope>NUCLEOTIDE SEQUENCE</scope>
    <source>
        <strain evidence="3">MSK.14.57</strain>
    </source>
</reference>
<dbReference type="InterPro" id="IPR014710">
    <property type="entry name" value="RmlC-like_jellyroll"/>
</dbReference>
<protein>
    <submittedName>
        <fullName evidence="3">Cyclic nucleotide-binding domain-containing protein</fullName>
    </submittedName>
    <submittedName>
        <fullName evidence="2">DNA-binding transcriptional dual regulator Crp</fullName>
    </submittedName>
</protein>
<keyword evidence="2" id="KW-0238">DNA-binding</keyword>
<dbReference type="InterPro" id="IPR018490">
    <property type="entry name" value="cNMP-bd_dom_sf"/>
</dbReference>
<gene>
    <name evidence="2" type="ORF">ERS852571_00168</name>
    <name evidence="3" type="ORF">G5A72_10800</name>
    <name evidence="4" type="ORF">RBI15_13690</name>
</gene>
<dbReference type="SUPFAM" id="SSF51206">
    <property type="entry name" value="cAMP-binding domain-like"/>
    <property type="match status" value="1"/>
</dbReference>
<organism evidence="2 5">
    <name type="scientific">Anaerostipes hadrus</name>
    <dbReference type="NCBI Taxonomy" id="649756"/>
    <lineage>
        <taxon>Bacteria</taxon>
        <taxon>Bacillati</taxon>
        <taxon>Bacillota</taxon>
        <taxon>Clostridia</taxon>
        <taxon>Lachnospirales</taxon>
        <taxon>Lachnospiraceae</taxon>
        <taxon>Anaerostipes</taxon>
    </lineage>
</organism>
<dbReference type="PROSITE" id="PS00888">
    <property type="entry name" value="CNMP_BINDING_1"/>
    <property type="match status" value="1"/>
</dbReference>
<dbReference type="Proteomes" id="UP000095553">
    <property type="component" value="Unassembled WGS sequence"/>
</dbReference>
<dbReference type="EMBL" id="CYXY01000001">
    <property type="protein sequence ID" value="CUM71898.1"/>
    <property type="molecule type" value="Genomic_DNA"/>
</dbReference>
<dbReference type="EMBL" id="JAAITB010000023">
    <property type="protein sequence ID" value="NSJ80059.1"/>
    <property type="molecule type" value="Genomic_DNA"/>
</dbReference>
<dbReference type="GeneID" id="92742457"/>
<dbReference type="Gene3D" id="2.60.120.10">
    <property type="entry name" value="Jelly Rolls"/>
    <property type="match status" value="1"/>
</dbReference>
<evidence type="ECO:0000259" key="1">
    <source>
        <dbReference type="PROSITE" id="PS50042"/>
    </source>
</evidence>
<reference evidence="4" key="4">
    <citation type="submission" date="2023-08" db="EMBL/GenBank/DDBJ databases">
        <title>Complete Genome Sequences of butyrate producing Anaerostipes hadrus strains BA1 and GIF7 isolated from the terminal ileum of a healthy lean male.</title>
        <authorList>
            <person name="Low A."/>
            <person name="Sheludchenko M."/>
            <person name="Cheng H.E."/>
            <person name="Koh X.Q."/>
            <person name="Lee J."/>
        </authorList>
    </citation>
    <scope>NUCLEOTIDE SEQUENCE</scope>
    <source>
        <strain evidence="4">BA1</strain>
    </source>
</reference>
<dbReference type="InterPro" id="IPR000595">
    <property type="entry name" value="cNMP-bd_dom"/>
</dbReference>